<dbReference type="KEGG" id="tng:GSTEN00014632G001"/>
<protein>
    <submittedName>
        <fullName evidence="3">(spotted green pufferfish) hypothetical protein</fullName>
    </submittedName>
</protein>
<evidence type="ECO:0000313" key="4">
    <source>
        <dbReference type="Ensembl" id="ENSTNIP00000010455.1"/>
    </source>
</evidence>
<dbReference type="HOGENOM" id="CLU_1460887_0_0_1"/>
<evidence type="ECO:0000256" key="2">
    <source>
        <dbReference type="SAM" id="Phobius"/>
    </source>
</evidence>
<organism evidence="3">
    <name type="scientific">Tetraodon nigroviridis</name>
    <name type="common">Spotted green pufferfish</name>
    <name type="synonym">Chelonodon nigroviridis</name>
    <dbReference type="NCBI Taxonomy" id="99883"/>
    <lineage>
        <taxon>Eukaryota</taxon>
        <taxon>Metazoa</taxon>
        <taxon>Chordata</taxon>
        <taxon>Craniata</taxon>
        <taxon>Vertebrata</taxon>
        <taxon>Euteleostomi</taxon>
        <taxon>Actinopterygii</taxon>
        <taxon>Neopterygii</taxon>
        <taxon>Teleostei</taxon>
        <taxon>Neoteleostei</taxon>
        <taxon>Acanthomorphata</taxon>
        <taxon>Eupercaria</taxon>
        <taxon>Tetraodontiformes</taxon>
        <taxon>Tetradontoidea</taxon>
        <taxon>Tetraodontidae</taxon>
        <taxon>Tetraodon</taxon>
    </lineage>
</organism>
<dbReference type="GeneTree" id="ENSGT00800000125286"/>
<evidence type="ECO:0000256" key="1">
    <source>
        <dbReference type="SAM" id="MobiDB-lite"/>
    </source>
</evidence>
<gene>
    <name evidence="3" type="ORF">GSTENG00014632001</name>
</gene>
<reference evidence="4" key="3">
    <citation type="submission" date="2025-05" db="UniProtKB">
        <authorList>
            <consortium name="Ensembl"/>
        </authorList>
    </citation>
    <scope>IDENTIFICATION</scope>
</reference>
<proteinExistence type="predicted"/>
<dbReference type="Ensembl" id="ENSTNIT00000010636.1">
    <property type="protein sequence ID" value="ENSTNIP00000010455.1"/>
    <property type="gene ID" value="ENSTNIG00000007640.1"/>
</dbReference>
<evidence type="ECO:0000313" key="3">
    <source>
        <dbReference type="EMBL" id="CAF97309.1"/>
    </source>
</evidence>
<keyword evidence="5" id="KW-1185">Reference proteome</keyword>
<accession>Q4SPX3</accession>
<reference evidence="3 5" key="1">
    <citation type="journal article" date="2004" name="Nature">
        <title>Genome duplication in the teleost fish Tetraodon nigroviridis reveals the early vertebrate proto-karyotype.</title>
        <authorList>
            <person name="Jaillon O."/>
            <person name="Aury J.-M."/>
            <person name="Brunet F."/>
            <person name="Petit J.-L."/>
            <person name="Stange-Thomann N."/>
            <person name="Mauceli E."/>
            <person name="Bouneau L."/>
            <person name="Fischer C."/>
            <person name="Ozouf-Costaz C."/>
            <person name="Bernot A."/>
            <person name="Nicaud S."/>
            <person name="Jaffe D."/>
            <person name="Fisher S."/>
            <person name="Lutfalla G."/>
            <person name="Dossat C."/>
            <person name="Segurens B."/>
            <person name="Dasilva C."/>
            <person name="Salanoubat M."/>
            <person name="Levy M."/>
            <person name="Boudet N."/>
            <person name="Castellano S."/>
            <person name="Anthouard V."/>
            <person name="Jubin C."/>
            <person name="Castelli V."/>
            <person name="Katinka M."/>
            <person name="Vacherie B."/>
            <person name="Biemont C."/>
            <person name="Skalli Z."/>
            <person name="Cattolico L."/>
            <person name="Poulain J."/>
            <person name="De Berardinis V."/>
            <person name="Cruaud C."/>
            <person name="Duprat S."/>
            <person name="Brottier P."/>
            <person name="Coutanceau J.-P."/>
            <person name="Gouzy J."/>
            <person name="Parra G."/>
            <person name="Lardier G."/>
            <person name="Chapple C."/>
            <person name="McKernan K.J."/>
            <person name="McEwan P."/>
            <person name="Bosak S."/>
            <person name="Kellis M."/>
            <person name="Volff J.-N."/>
            <person name="Guigo R."/>
            <person name="Zody M.C."/>
            <person name="Mesirov J."/>
            <person name="Lindblad-Toh K."/>
            <person name="Birren B."/>
            <person name="Nusbaum C."/>
            <person name="Kahn D."/>
            <person name="Robinson-Rechavi M."/>
            <person name="Laudet V."/>
            <person name="Schachter V."/>
            <person name="Quetier F."/>
            <person name="Saurin W."/>
            <person name="Scarpelli C."/>
            <person name="Wincker P."/>
            <person name="Lander E.S."/>
            <person name="Weissenbach J."/>
            <person name="Roest Crollius H."/>
        </authorList>
    </citation>
    <scope>NUCLEOTIDE SEQUENCE [LARGE SCALE GENOMIC DNA]</scope>
</reference>
<dbReference type="EMBL" id="CAAE01014536">
    <property type="protein sequence ID" value="CAF97309.1"/>
    <property type="molecule type" value="Genomic_DNA"/>
</dbReference>
<feature type="compositionally biased region" description="Acidic residues" evidence="1">
    <location>
        <begin position="170"/>
        <end position="185"/>
    </location>
</feature>
<name>Q4SPX3_TETNG</name>
<reference evidence="3" key="2">
    <citation type="submission" date="2004-02" db="EMBL/GenBank/DDBJ databases">
        <authorList>
            <consortium name="Genoscope"/>
            <consortium name="Whitehead Institute Centre for Genome Research"/>
        </authorList>
    </citation>
    <scope>NUCLEOTIDE SEQUENCE</scope>
</reference>
<keyword evidence="2" id="KW-0812">Transmembrane</keyword>
<dbReference type="OMA" id="HWNNESS"/>
<evidence type="ECO:0000313" key="5">
    <source>
        <dbReference type="Proteomes" id="UP000007303"/>
    </source>
</evidence>
<dbReference type="AlphaFoldDB" id="Q4SPX3"/>
<dbReference type="OrthoDB" id="8672596at2759"/>
<dbReference type="Proteomes" id="UP000007303">
    <property type="component" value="Unassembled WGS sequence"/>
</dbReference>
<sequence length="185" mass="20758">MHWNNESSQTTEGMRANPGLMAAVLAVMSLLSFSLVSLLCLWCKRKSKIVQVEDQVYNPRTFRHGGSVFTVTRSKTVTRANQIAPGETCFSVSADTAEDQSDYENIINARPASADHAYVDPLPSLAYRNEERGKKISIRDQNPGVYANVTHSSSQDEDYENSQFLNEAEKQEDEEPDYVNESGEW</sequence>
<feature type="transmembrane region" description="Helical" evidence="2">
    <location>
        <begin position="20"/>
        <end position="42"/>
    </location>
</feature>
<feature type="region of interest" description="Disordered" evidence="1">
    <location>
        <begin position="133"/>
        <end position="185"/>
    </location>
</feature>
<keyword evidence="2" id="KW-1133">Transmembrane helix</keyword>
<keyword evidence="2" id="KW-0472">Membrane</keyword>